<evidence type="ECO:0000313" key="2">
    <source>
        <dbReference type="EMBL" id="CAA9239654.1"/>
    </source>
</evidence>
<keyword evidence="2" id="KW-0255">Endonuclease</keyword>
<keyword evidence="2" id="KW-0378">Hydrolase</keyword>
<keyword evidence="2" id="KW-0540">Nuclease</keyword>
<feature type="non-terminal residue" evidence="2">
    <location>
        <position position="270"/>
    </location>
</feature>
<gene>
    <name evidence="2" type="ORF">AVDCRST_MAG57-1464</name>
</gene>
<accession>A0A6J4I2E4</accession>
<dbReference type="EC" id="3.1.21.2" evidence="2"/>
<dbReference type="GO" id="GO:0008833">
    <property type="term" value="F:deoxyribonuclease IV (phage-T4-induced) activity"/>
    <property type="evidence" value="ECO:0007669"/>
    <property type="project" value="UniProtKB-EC"/>
</dbReference>
<feature type="compositionally biased region" description="Gly residues" evidence="1">
    <location>
        <begin position="183"/>
        <end position="196"/>
    </location>
</feature>
<name>A0A6J4I2E4_9ACTN</name>
<feature type="compositionally biased region" description="Low complexity" evidence="1">
    <location>
        <begin position="212"/>
        <end position="224"/>
    </location>
</feature>
<feature type="compositionally biased region" description="Basic residues" evidence="1">
    <location>
        <begin position="7"/>
        <end position="25"/>
    </location>
</feature>
<feature type="compositionally biased region" description="Basic and acidic residues" evidence="1">
    <location>
        <begin position="247"/>
        <end position="264"/>
    </location>
</feature>
<feature type="region of interest" description="Disordered" evidence="1">
    <location>
        <begin position="1"/>
        <end position="270"/>
    </location>
</feature>
<sequence>DQTPDRRTRRPRTDRRERARRRRSARPGGGDGRRRGAGLPHRSAELRGSEGTPGRRRPAGRRRDGRRPRALHAQRGVDQQPHPCPGPQTARPAREGRRGGRRPGHGRARRSRARRGRPRGRRRQLAEDVQLPGQGRRLPAAAADREHRGWGQRHGPRPRRDRQAVGGGRRARRRLRARHLPRLGGGLGPGHRGGGRPGDHRPRRPGPPQQQPRPGGLQPRPARAPGRRRDPARAPGRGGPGGRLPRRPRDARGRRGARRGDRAPTRRPRL</sequence>
<protein>
    <submittedName>
        <fullName evidence="2">Endonuclease IV</fullName>
        <ecNumber evidence="2">3.1.21.2</ecNumber>
    </submittedName>
</protein>
<feature type="compositionally biased region" description="Basic residues" evidence="1">
    <location>
        <begin position="169"/>
        <end position="181"/>
    </location>
</feature>
<reference evidence="2" key="1">
    <citation type="submission" date="2020-02" db="EMBL/GenBank/DDBJ databases">
        <authorList>
            <person name="Meier V. D."/>
        </authorList>
    </citation>
    <scope>NUCLEOTIDE SEQUENCE</scope>
    <source>
        <strain evidence="2">AVDCRST_MAG57</strain>
    </source>
</reference>
<feature type="non-terminal residue" evidence="2">
    <location>
        <position position="1"/>
    </location>
</feature>
<feature type="compositionally biased region" description="Basic residues" evidence="1">
    <location>
        <begin position="99"/>
        <end position="123"/>
    </location>
</feature>
<dbReference type="EMBL" id="CADCTI010000131">
    <property type="protein sequence ID" value="CAA9239654.1"/>
    <property type="molecule type" value="Genomic_DNA"/>
</dbReference>
<feature type="compositionally biased region" description="Basic residues" evidence="1">
    <location>
        <begin position="150"/>
        <end position="160"/>
    </location>
</feature>
<proteinExistence type="predicted"/>
<evidence type="ECO:0000256" key="1">
    <source>
        <dbReference type="SAM" id="MobiDB-lite"/>
    </source>
</evidence>
<dbReference type="AlphaFoldDB" id="A0A6J4I2E4"/>
<organism evidence="2">
    <name type="scientific">uncultured Blastococcus sp</name>
    <dbReference type="NCBI Taxonomy" id="217144"/>
    <lineage>
        <taxon>Bacteria</taxon>
        <taxon>Bacillati</taxon>
        <taxon>Actinomycetota</taxon>
        <taxon>Actinomycetes</taxon>
        <taxon>Geodermatophilales</taxon>
        <taxon>Geodermatophilaceae</taxon>
        <taxon>Blastococcus</taxon>
        <taxon>environmental samples</taxon>
    </lineage>
</organism>
<feature type="compositionally biased region" description="Basic residues" evidence="1">
    <location>
        <begin position="54"/>
        <end position="72"/>
    </location>
</feature>